<sequence length="69" mass="8197">MSSRATLLRFHKGHQGRDRRRKIKAKLWFDSATTYAPSYTIPYLSSVRQFLVPLFLRFVFVLDSIFFPN</sequence>
<reference evidence="1 2" key="1">
    <citation type="journal article" date="2018" name="Nat. Genet.">
        <title>The Rosa genome provides new insights in the design of modern roses.</title>
        <authorList>
            <person name="Bendahmane M."/>
        </authorList>
    </citation>
    <scope>NUCLEOTIDE SEQUENCE [LARGE SCALE GENOMIC DNA]</scope>
    <source>
        <strain evidence="2">cv. Old Blush</strain>
    </source>
</reference>
<dbReference type="AlphaFoldDB" id="A0A2P6SB69"/>
<proteinExistence type="predicted"/>
<dbReference type="Proteomes" id="UP000238479">
    <property type="component" value="Chromosome 1"/>
</dbReference>
<evidence type="ECO:0000313" key="2">
    <source>
        <dbReference type="Proteomes" id="UP000238479"/>
    </source>
</evidence>
<comment type="caution">
    <text evidence="1">The sequence shown here is derived from an EMBL/GenBank/DDBJ whole genome shotgun (WGS) entry which is preliminary data.</text>
</comment>
<gene>
    <name evidence="1" type="ORF">RchiOBHm_Chr1g0329721</name>
</gene>
<organism evidence="1 2">
    <name type="scientific">Rosa chinensis</name>
    <name type="common">China rose</name>
    <dbReference type="NCBI Taxonomy" id="74649"/>
    <lineage>
        <taxon>Eukaryota</taxon>
        <taxon>Viridiplantae</taxon>
        <taxon>Streptophyta</taxon>
        <taxon>Embryophyta</taxon>
        <taxon>Tracheophyta</taxon>
        <taxon>Spermatophyta</taxon>
        <taxon>Magnoliopsida</taxon>
        <taxon>eudicotyledons</taxon>
        <taxon>Gunneridae</taxon>
        <taxon>Pentapetalae</taxon>
        <taxon>rosids</taxon>
        <taxon>fabids</taxon>
        <taxon>Rosales</taxon>
        <taxon>Rosaceae</taxon>
        <taxon>Rosoideae</taxon>
        <taxon>Rosoideae incertae sedis</taxon>
        <taxon>Rosa</taxon>
    </lineage>
</organism>
<evidence type="ECO:0000313" key="1">
    <source>
        <dbReference type="EMBL" id="PRQ55899.1"/>
    </source>
</evidence>
<keyword evidence="2" id="KW-1185">Reference proteome</keyword>
<dbReference type="EMBL" id="PDCK01000039">
    <property type="protein sequence ID" value="PRQ55899.1"/>
    <property type="molecule type" value="Genomic_DNA"/>
</dbReference>
<name>A0A2P6SB69_ROSCH</name>
<dbReference type="Gramene" id="PRQ55899">
    <property type="protein sequence ID" value="PRQ55899"/>
    <property type="gene ID" value="RchiOBHm_Chr1g0329721"/>
</dbReference>
<accession>A0A2P6SB69</accession>
<protein>
    <submittedName>
        <fullName evidence="1">Uncharacterized protein</fullName>
    </submittedName>
</protein>